<name>A0AAW1UDT4_9CUCU</name>
<reference evidence="1 2" key="1">
    <citation type="submission" date="2023-03" db="EMBL/GenBank/DDBJ databases">
        <title>Genome insight into feeding habits of ladybird beetles.</title>
        <authorList>
            <person name="Li H.-S."/>
            <person name="Huang Y.-H."/>
            <person name="Pang H."/>
        </authorList>
    </citation>
    <scope>NUCLEOTIDE SEQUENCE [LARGE SCALE GENOMIC DNA]</scope>
    <source>
        <strain evidence="1">SYSU_2023b</strain>
        <tissue evidence="1">Whole body</tissue>
    </source>
</reference>
<organism evidence="1 2">
    <name type="scientific">Henosepilachna vigintioctopunctata</name>
    <dbReference type="NCBI Taxonomy" id="420089"/>
    <lineage>
        <taxon>Eukaryota</taxon>
        <taxon>Metazoa</taxon>
        <taxon>Ecdysozoa</taxon>
        <taxon>Arthropoda</taxon>
        <taxon>Hexapoda</taxon>
        <taxon>Insecta</taxon>
        <taxon>Pterygota</taxon>
        <taxon>Neoptera</taxon>
        <taxon>Endopterygota</taxon>
        <taxon>Coleoptera</taxon>
        <taxon>Polyphaga</taxon>
        <taxon>Cucujiformia</taxon>
        <taxon>Coccinelloidea</taxon>
        <taxon>Coccinellidae</taxon>
        <taxon>Epilachninae</taxon>
        <taxon>Epilachnini</taxon>
        <taxon>Henosepilachna</taxon>
    </lineage>
</organism>
<dbReference type="EMBL" id="JARQZJ010000061">
    <property type="protein sequence ID" value="KAK9878799.1"/>
    <property type="molecule type" value="Genomic_DNA"/>
</dbReference>
<sequence length="93" mass="10567">MLSHKASPTVTRTLPPRLRKFENEICNPQKFNVSSSTCLPYTQVSSGYHREEQYPTTLALLRPSSKQEKRQFVARQSISVVVVIAKAPPRPRT</sequence>
<proteinExistence type="predicted"/>
<evidence type="ECO:0000313" key="2">
    <source>
        <dbReference type="Proteomes" id="UP001431783"/>
    </source>
</evidence>
<dbReference type="AlphaFoldDB" id="A0AAW1UDT4"/>
<accession>A0AAW1UDT4</accession>
<comment type="caution">
    <text evidence="1">The sequence shown here is derived from an EMBL/GenBank/DDBJ whole genome shotgun (WGS) entry which is preliminary data.</text>
</comment>
<dbReference type="Proteomes" id="UP001431783">
    <property type="component" value="Unassembled WGS sequence"/>
</dbReference>
<evidence type="ECO:0000313" key="1">
    <source>
        <dbReference type="EMBL" id="KAK9878799.1"/>
    </source>
</evidence>
<protein>
    <submittedName>
        <fullName evidence="1">Uncharacterized protein</fullName>
    </submittedName>
</protein>
<gene>
    <name evidence="1" type="ORF">WA026_003637</name>
</gene>
<keyword evidence="2" id="KW-1185">Reference proteome</keyword>